<dbReference type="Gene3D" id="1.10.246.130">
    <property type="match status" value="1"/>
</dbReference>
<dbReference type="SUPFAM" id="SSF56235">
    <property type="entry name" value="N-terminal nucleophile aminohydrolases (Ntn hydrolases)"/>
    <property type="match status" value="1"/>
</dbReference>
<feature type="domain" description="AP2/ERF" evidence="6">
    <location>
        <begin position="263"/>
        <end position="316"/>
    </location>
</feature>
<dbReference type="Gene3D" id="3.60.20.40">
    <property type="match status" value="1"/>
</dbReference>
<protein>
    <submittedName>
        <fullName evidence="7 8">Gamma glutamyl transpeptidase, putative</fullName>
        <ecNumber evidence="7">2.3.2.2</ecNumber>
    </submittedName>
</protein>
<keyword evidence="4" id="KW-0804">Transcription</keyword>
<dbReference type="PROSITE" id="PS51032">
    <property type="entry name" value="AP2_ERF"/>
    <property type="match status" value="1"/>
</dbReference>
<accession>B7QDH6</accession>
<dbReference type="PANTHER" id="PTHR43881:SF1">
    <property type="entry name" value="GAMMA-GLUTAMYLTRANSPEPTIDASE (AFU_ORTHOLOGUE AFUA_4G13580)"/>
    <property type="match status" value="1"/>
</dbReference>
<evidence type="ECO:0000259" key="6">
    <source>
        <dbReference type="PROSITE" id="PS51032"/>
    </source>
</evidence>
<dbReference type="InterPro" id="IPR043138">
    <property type="entry name" value="GGT_lsub"/>
</dbReference>
<dbReference type="VEuPathDB" id="VectorBase:ISCP_026705"/>
<dbReference type="HOGENOM" id="CLU_880779_0_0_1"/>
<dbReference type="GO" id="GO:0003677">
    <property type="term" value="F:DNA binding"/>
    <property type="evidence" value="ECO:0007669"/>
    <property type="project" value="UniProtKB-KW"/>
</dbReference>
<dbReference type="VEuPathDB" id="VectorBase:ISCW012371"/>
<keyword evidence="3" id="KW-0238">DNA-binding</keyword>
<dbReference type="GO" id="GO:0003700">
    <property type="term" value="F:DNA-binding transcription factor activity"/>
    <property type="evidence" value="ECO:0007669"/>
    <property type="project" value="InterPro"/>
</dbReference>
<dbReference type="EMBL" id="ABJB010303234">
    <property type="status" value="NOT_ANNOTATED_CDS"/>
    <property type="molecule type" value="Genomic_DNA"/>
</dbReference>
<organism>
    <name type="scientific">Ixodes scapularis</name>
    <name type="common">Black-legged tick</name>
    <name type="synonym">Deer tick</name>
    <dbReference type="NCBI Taxonomy" id="6945"/>
    <lineage>
        <taxon>Eukaryota</taxon>
        <taxon>Metazoa</taxon>
        <taxon>Ecdysozoa</taxon>
        <taxon>Arthropoda</taxon>
        <taxon>Chelicerata</taxon>
        <taxon>Arachnida</taxon>
        <taxon>Acari</taxon>
        <taxon>Parasitiformes</taxon>
        <taxon>Ixodida</taxon>
        <taxon>Ixodoidea</taxon>
        <taxon>Ixodidae</taxon>
        <taxon>Ixodinae</taxon>
        <taxon>Ixodes</taxon>
    </lineage>
</organism>
<evidence type="ECO:0000256" key="1">
    <source>
        <dbReference type="ARBA" id="ARBA00004123"/>
    </source>
</evidence>
<dbReference type="AlphaFoldDB" id="B7QDH6"/>
<dbReference type="GO" id="GO:0103068">
    <property type="term" value="F:leukotriene C4 gamma-glutamyl transferase activity"/>
    <property type="evidence" value="ECO:0007669"/>
    <property type="project" value="UniProtKB-EC"/>
</dbReference>
<dbReference type="PANTHER" id="PTHR43881">
    <property type="entry name" value="GAMMA-GLUTAMYLTRANSPEPTIDASE (AFU_ORTHOLOGUE AFUA_4G13580)"/>
    <property type="match status" value="1"/>
</dbReference>
<keyword evidence="7" id="KW-0808">Transferase</keyword>
<evidence type="ECO:0000256" key="4">
    <source>
        <dbReference type="ARBA" id="ARBA00023163"/>
    </source>
</evidence>
<dbReference type="EMBL" id="ABJB010829014">
    <property type="status" value="NOT_ANNOTATED_CDS"/>
    <property type="molecule type" value="Genomic_DNA"/>
</dbReference>
<dbReference type="InterPro" id="IPR052896">
    <property type="entry name" value="GGT-like_enzyme"/>
</dbReference>
<dbReference type="GO" id="GO:0005634">
    <property type="term" value="C:nucleus"/>
    <property type="evidence" value="ECO:0007669"/>
    <property type="project" value="UniProtKB-SubCell"/>
</dbReference>
<dbReference type="EMBL" id="ABJB010994494">
    <property type="status" value="NOT_ANNOTATED_CDS"/>
    <property type="molecule type" value="Genomic_DNA"/>
</dbReference>
<dbReference type="InterPro" id="IPR029055">
    <property type="entry name" value="Ntn_hydrolases_N"/>
</dbReference>
<dbReference type="EMBL" id="ABJB010147507">
    <property type="status" value="NOT_ANNOTATED_CDS"/>
    <property type="molecule type" value="Genomic_DNA"/>
</dbReference>
<evidence type="ECO:0000313" key="8">
    <source>
        <dbReference type="EnsemblMetazoa" id="ISCW012371-PA"/>
    </source>
</evidence>
<dbReference type="EMBL" id="ABJB010726375">
    <property type="status" value="NOT_ANNOTATED_CDS"/>
    <property type="molecule type" value="Genomic_DNA"/>
</dbReference>
<keyword evidence="7" id="KW-0012">Acyltransferase</keyword>
<dbReference type="STRING" id="6945.B7QDH6"/>
<dbReference type="VEuPathDB" id="VectorBase:ISCI012371"/>
<keyword evidence="9" id="KW-1185">Reference proteome</keyword>
<dbReference type="EMBL" id="ABJB010500970">
    <property type="status" value="NOT_ANNOTATED_CDS"/>
    <property type="molecule type" value="Genomic_DNA"/>
</dbReference>
<keyword evidence="5" id="KW-0539">Nucleus</keyword>
<evidence type="ECO:0000256" key="2">
    <source>
        <dbReference type="ARBA" id="ARBA00023015"/>
    </source>
</evidence>
<comment type="subcellular location">
    <subcellularLocation>
        <location evidence="1">Nucleus</location>
    </subcellularLocation>
</comment>
<dbReference type="InterPro" id="IPR043137">
    <property type="entry name" value="GGT_ssub_C"/>
</dbReference>
<dbReference type="EMBL" id="ABJB010088328">
    <property type="status" value="NOT_ANNOTATED_CDS"/>
    <property type="molecule type" value="Genomic_DNA"/>
</dbReference>
<dbReference type="EMBL" id="DS913666">
    <property type="protein sequence ID" value="EEC16898.1"/>
    <property type="molecule type" value="Genomic_DNA"/>
</dbReference>
<dbReference type="EMBL" id="ABJB010723547">
    <property type="status" value="NOT_ANNOTATED_CDS"/>
    <property type="molecule type" value="Genomic_DNA"/>
</dbReference>
<dbReference type="InParanoid" id="B7QDH6"/>
<sequence>MKVHNFFVCLNIKKVSSTQMSACRFKTRTLHTFSGYDKTSGEYFHLLMEALRLAIADGLSCLSSPDPSSLTSVHQMNCKKHAEDRRALIDKTRAMNEVVAADLLVAPQSHTTFLSTVDEHGNACSFIGSNFNTFGCNIVEQHGFAVHNRAMGFVGVEGHPNCIGPLKKPYHTLMPVMVADSYSGEWMANIGSMGGYLQPQIVLQVLLGMMELGLNPQEAVDRPRVTIGSGSSVHPDAGLTLEEGLSPEVIQGLEEKSHRFRGTIRGVNRRNMGSVHVTTRGSWWTRVRGPGSYAEGDDVFLWFGSDPRWDGAAMAY</sequence>
<reference evidence="8" key="2">
    <citation type="submission" date="2020-05" db="UniProtKB">
        <authorList>
            <consortium name="EnsemblMetazoa"/>
        </authorList>
    </citation>
    <scope>IDENTIFICATION</scope>
    <source>
        <strain evidence="8">wikel</strain>
    </source>
</reference>
<name>B7QDH6_IXOSC</name>
<evidence type="ECO:0000256" key="3">
    <source>
        <dbReference type="ARBA" id="ARBA00023125"/>
    </source>
</evidence>
<evidence type="ECO:0000256" key="5">
    <source>
        <dbReference type="ARBA" id="ARBA00023242"/>
    </source>
</evidence>
<dbReference type="InterPro" id="IPR001471">
    <property type="entry name" value="AP2/ERF_dom"/>
</dbReference>
<dbReference type="Proteomes" id="UP000001555">
    <property type="component" value="Unassembled WGS sequence"/>
</dbReference>
<dbReference type="EMBL" id="ABJB010400736">
    <property type="status" value="NOT_ANNOTATED_CDS"/>
    <property type="molecule type" value="Genomic_DNA"/>
</dbReference>
<dbReference type="OrthoDB" id="2015213at2759"/>
<gene>
    <name evidence="8" type="primary">8039620</name>
    <name evidence="7" type="ORF">IscW_ISCW012371</name>
</gene>
<dbReference type="EnsemblMetazoa" id="ISCW012371-RA">
    <property type="protein sequence ID" value="ISCW012371-PA"/>
    <property type="gene ID" value="ISCW012371"/>
</dbReference>
<reference evidence="7 9" key="1">
    <citation type="submission" date="2008-03" db="EMBL/GenBank/DDBJ databases">
        <title>Annotation of Ixodes scapularis.</title>
        <authorList>
            <consortium name="Ixodes scapularis Genome Project Consortium"/>
            <person name="Caler E."/>
            <person name="Hannick L.I."/>
            <person name="Bidwell S."/>
            <person name="Joardar V."/>
            <person name="Thiagarajan M."/>
            <person name="Amedeo P."/>
            <person name="Galinsky K.J."/>
            <person name="Schobel S."/>
            <person name="Inman J."/>
            <person name="Hostetler J."/>
            <person name="Miller J."/>
            <person name="Hammond M."/>
            <person name="Megy K."/>
            <person name="Lawson D."/>
            <person name="Kodira C."/>
            <person name="Sutton G."/>
            <person name="Meyer J."/>
            <person name="Hill C.A."/>
            <person name="Birren B."/>
            <person name="Nene V."/>
            <person name="Collins F."/>
            <person name="Alarcon-Chaidez F."/>
            <person name="Wikel S."/>
            <person name="Strausberg R."/>
        </authorList>
    </citation>
    <scope>NUCLEOTIDE SEQUENCE [LARGE SCALE GENOMIC DNA]</scope>
    <source>
        <strain evidence="9">Wikel</strain>
        <strain evidence="7">Wikel colony</strain>
    </source>
</reference>
<dbReference type="PRINTS" id="PR01210">
    <property type="entry name" value="GGTRANSPTASE"/>
</dbReference>
<dbReference type="EMBL" id="ABJB011115864">
    <property type="status" value="NOT_ANNOTATED_CDS"/>
    <property type="molecule type" value="Genomic_DNA"/>
</dbReference>
<proteinExistence type="predicted"/>
<dbReference type="Pfam" id="PF01019">
    <property type="entry name" value="G_glu_transpept"/>
    <property type="match status" value="1"/>
</dbReference>
<dbReference type="EC" id="2.3.2.2" evidence="7"/>
<evidence type="ECO:0000313" key="9">
    <source>
        <dbReference type="Proteomes" id="UP000001555"/>
    </source>
</evidence>
<keyword evidence="2" id="KW-0805">Transcription regulation</keyword>
<dbReference type="PaxDb" id="6945-B7QDH6"/>
<evidence type="ECO:0000313" key="7">
    <source>
        <dbReference type="EMBL" id="EEC16898.1"/>
    </source>
</evidence>